<protein>
    <submittedName>
        <fullName evidence="5">Strictosidine synthase</fullName>
    </submittedName>
</protein>
<dbReference type="Proteomes" id="UP000466894">
    <property type="component" value="Chromosome"/>
</dbReference>
<evidence type="ECO:0000313" key="8">
    <source>
        <dbReference type="Proteomes" id="UP000466894"/>
    </source>
</evidence>
<keyword evidence="7" id="KW-1185">Reference proteome</keyword>
<dbReference type="PANTHER" id="PTHR10426">
    <property type="entry name" value="STRICTOSIDINE SYNTHASE-RELATED"/>
    <property type="match status" value="1"/>
</dbReference>
<dbReference type="PANTHER" id="PTHR10426:SF88">
    <property type="entry name" value="ADIPOCYTE PLASMA MEMBRANE-ASSOCIATED PROTEIN HEMOMUCIN-RELATED"/>
    <property type="match status" value="1"/>
</dbReference>
<gene>
    <name evidence="6" type="ORF">BST37_07620</name>
    <name evidence="5" type="ORF">MNVI_27630</name>
</gene>
<dbReference type="Gene3D" id="2.120.10.30">
    <property type="entry name" value="TolB, C-terminal domain"/>
    <property type="match status" value="1"/>
</dbReference>
<keyword evidence="2" id="KW-0597">Phosphoprotein</keyword>
<accession>A0A7I7PFX8</accession>
<keyword evidence="3" id="KW-0325">Glycoprotein</keyword>
<comment type="similarity">
    <text evidence="1">Belongs to the strictosidine synthase family.</text>
</comment>
<dbReference type="RefSeq" id="WP_083087096.1">
    <property type="nucleotide sequence ID" value="NZ_AP022583.1"/>
</dbReference>
<feature type="domain" description="Strictosidine synthase conserved region" evidence="4">
    <location>
        <begin position="108"/>
        <end position="189"/>
    </location>
</feature>
<reference evidence="6 7" key="1">
    <citation type="submission" date="2017-02" db="EMBL/GenBank/DDBJ databases">
        <title>The new phylogeny of genus Mycobacterium.</title>
        <authorList>
            <person name="Tortoli E."/>
            <person name="Trovato A."/>
            <person name="Cirillo D.M."/>
        </authorList>
    </citation>
    <scope>NUCLEOTIDE SEQUENCE [LARGE SCALE GENOMIC DNA]</scope>
    <source>
        <strain evidence="6 7">DSM 45145</strain>
    </source>
</reference>
<dbReference type="KEGG" id="mnv:MNVI_27630"/>
<organism evidence="5 8">
    <name type="scientific">Mycobacterium noviomagense</name>
    <dbReference type="NCBI Taxonomy" id="459858"/>
    <lineage>
        <taxon>Bacteria</taxon>
        <taxon>Bacillati</taxon>
        <taxon>Actinomycetota</taxon>
        <taxon>Actinomycetes</taxon>
        <taxon>Mycobacteriales</taxon>
        <taxon>Mycobacteriaceae</taxon>
        <taxon>Mycobacterium</taxon>
    </lineage>
</organism>
<dbReference type="EMBL" id="MVIC01000009">
    <property type="protein sequence ID" value="ORB16085.1"/>
    <property type="molecule type" value="Genomic_DNA"/>
</dbReference>
<dbReference type="GO" id="GO:0012505">
    <property type="term" value="C:endomembrane system"/>
    <property type="evidence" value="ECO:0007669"/>
    <property type="project" value="TreeGrafter"/>
</dbReference>
<dbReference type="Pfam" id="PF03088">
    <property type="entry name" value="Str_synth"/>
    <property type="match status" value="1"/>
</dbReference>
<evidence type="ECO:0000313" key="7">
    <source>
        <dbReference type="Proteomes" id="UP000192374"/>
    </source>
</evidence>
<evidence type="ECO:0000313" key="6">
    <source>
        <dbReference type="EMBL" id="ORB16085.1"/>
    </source>
</evidence>
<sequence>MAVIPTPELYRLEVDGDGPEDVAVLDDRLVTGVADGRVLSIAKDGTDIKVLADTGGRPLGVEAMPDGRLIVCDAQRGLLRVDPAADSIESLVTTVDGEPMKLCNNAAVAADGTIYFTDSSRRYGLEAFQTDVIERTATGRLLRRDPAGEVQVLLDHLEFANGVALADDESFVAVAETATGRIHRVWLHGPRCGESEVLVDRLPGLPDNLSTGTLGRIWVALPVTGIRPLRLAQRTPRPARRLIGRAASAVNHAPAATARVLAINRDGTAVARMACGRRCGYRMVTGVREHDGALYLGSIAQQAIAAVSPAPSNPTEQLIRLRPHDRG</sequence>
<proteinExistence type="inferred from homology"/>
<dbReference type="Pfam" id="PF20067">
    <property type="entry name" value="SSL_N"/>
    <property type="match status" value="1"/>
</dbReference>
<evidence type="ECO:0000259" key="4">
    <source>
        <dbReference type="Pfam" id="PF03088"/>
    </source>
</evidence>
<reference evidence="5" key="3">
    <citation type="submission" date="2020-02" db="EMBL/GenBank/DDBJ databases">
        <authorList>
            <person name="Matsumoto Y."/>
            <person name="Motooka D."/>
            <person name="Nakamura S."/>
        </authorList>
    </citation>
    <scope>NUCLEOTIDE SEQUENCE</scope>
    <source>
        <strain evidence="5">JCM 16367</strain>
    </source>
</reference>
<dbReference type="AlphaFoldDB" id="A0A7I7PFX8"/>
<reference evidence="5 8" key="2">
    <citation type="journal article" date="2019" name="Emerg. Microbes Infect.">
        <title>Comprehensive subspecies identification of 175 nontuberculous mycobacteria species based on 7547 genomic profiles.</title>
        <authorList>
            <person name="Matsumoto Y."/>
            <person name="Kinjo T."/>
            <person name="Motooka D."/>
            <person name="Nabeya D."/>
            <person name="Jung N."/>
            <person name="Uechi K."/>
            <person name="Horii T."/>
            <person name="Iida T."/>
            <person name="Fujita J."/>
            <person name="Nakamura S."/>
        </authorList>
    </citation>
    <scope>NUCLEOTIDE SEQUENCE [LARGE SCALE GENOMIC DNA]</scope>
    <source>
        <strain evidence="5 8">JCM 16367</strain>
    </source>
</reference>
<dbReference type="InterPro" id="IPR018119">
    <property type="entry name" value="Strictosidine_synth_cons-reg"/>
</dbReference>
<dbReference type="GO" id="GO:0016787">
    <property type="term" value="F:hydrolase activity"/>
    <property type="evidence" value="ECO:0007669"/>
    <property type="project" value="TreeGrafter"/>
</dbReference>
<evidence type="ECO:0000256" key="2">
    <source>
        <dbReference type="ARBA" id="ARBA00022553"/>
    </source>
</evidence>
<dbReference type="InterPro" id="IPR011042">
    <property type="entry name" value="6-blade_b-propeller_TolB-like"/>
</dbReference>
<dbReference type="Proteomes" id="UP000192374">
    <property type="component" value="Unassembled WGS sequence"/>
</dbReference>
<dbReference type="SUPFAM" id="SSF63829">
    <property type="entry name" value="Calcium-dependent phosphotriesterase"/>
    <property type="match status" value="1"/>
</dbReference>
<evidence type="ECO:0000256" key="3">
    <source>
        <dbReference type="ARBA" id="ARBA00023180"/>
    </source>
</evidence>
<evidence type="ECO:0000313" key="5">
    <source>
        <dbReference type="EMBL" id="BBY07445.1"/>
    </source>
</evidence>
<dbReference type="OrthoDB" id="3332247at2"/>
<dbReference type="EMBL" id="AP022583">
    <property type="protein sequence ID" value="BBY07445.1"/>
    <property type="molecule type" value="Genomic_DNA"/>
</dbReference>
<name>A0A7I7PFX8_9MYCO</name>
<evidence type="ECO:0000256" key="1">
    <source>
        <dbReference type="ARBA" id="ARBA00009191"/>
    </source>
</evidence>